<evidence type="ECO:0000313" key="2">
    <source>
        <dbReference type="Proteomes" id="UP001500618"/>
    </source>
</evidence>
<keyword evidence="2" id="KW-1185">Reference proteome</keyword>
<proteinExistence type="predicted"/>
<dbReference type="Proteomes" id="UP001500618">
    <property type="component" value="Unassembled WGS sequence"/>
</dbReference>
<gene>
    <name evidence="1" type="ORF">GCM10009765_51170</name>
</gene>
<reference evidence="1 2" key="1">
    <citation type="journal article" date="2019" name="Int. J. Syst. Evol. Microbiol.">
        <title>The Global Catalogue of Microorganisms (GCM) 10K type strain sequencing project: providing services to taxonomists for standard genome sequencing and annotation.</title>
        <authorList>
            <consortium name="The Broad Institute Genomics Platform"/>
            <consortium name="The Broad Institute Genome Sequencing Center for Infectious Disease"/>
            <person name="Wu L."/>
            <person name="Ma J."/>
        </authorList>
    </citation>
    <scope>NUCLEOTIDE SEQUENCE [LARGE SCALE GENOMIC DNA]</scope>
    <source>
        <strain evidence="1 2">JCM 14718</strain>
    </source>
</reference>
<dbReference type="RefSeq" id="WP_163566851.1">
    <property type="nucleotide sequence ID" value="NZ_BAAANY010000020.1"/>
</dbReference>
<sequence>MSQIQVVHTHGEAIAVSTEGLEIFRYVYRPDPSAFEGPKPYAHPLRTLAGDLVTGYRPHDHRWHKGLQFAVSHLSGHNFWGGHSYRHGEGYLPLPEVVGSMEHLGFDRVQVSDESLRIAEKLRWLTAAGEEWARETREIAVADVSPSWGTWSIRWRTAITNTRDESLLFGSPTTAGRPAAGYTGLAWRGPRSFTDGQVLGPADLGGPQMMGQRADWLAYVGKHDDVDATSTLLFEHDPSNAAEAKWFVRTEPFPIANPSLAFDQEIELRPGAVLERGWRVVVRAGGWDRDGIEDYRKAFPLSTWTG</sequence>
<accession>A0ABN2HYM7</accession>
<comment type="caution">
    <text evidence="1">The sequence shown here is derived from an EMBL/GenBank/DDBJ whole genome shotgun (WGS) entry which is preliminary data.</text>
</comment>
<dbReference type="InterPro" id="IPR029475">
    <property type="entry name" value="DUF6807"/>
</dbReference>
<evidence type="ECO:0000313" key="1">
    <source>
        <dbReference type="EMBL" id="GAA1695725.1"/>
    </source>
</evidence>
<protein>
    <submittedName>
        <fullName evidence="1">PmoA family protein</fullName>
    </submittedName>
</protein>
<name>A0ABN2HYM7_9ACTN</name>
<dbReference type="Pfam" id="PF14100">
    <property type="entry name" value="DUF6807"/>
    <property type="match status" value="1"/>
</dbReference>
<organism evidence="1 2">
    <name type="scientific">Fodinicola feengrottensis</name>
    <dbReference type="NCBI Taxonomy" id="435914"/>
    <lineage>
        <taxon>Bacteria</taxon>
        <taxon>Bacillati</taxon>
        <taxon>Actinomycetota</taxon>
        <taxon>Actinomycetes</taxon>
        <taxon>Mycobacteriales</taxon>
        <taxon>Fodinicola</taxon>
    </lineage>
</organism>
<dbReference type="EMBL" id="BAAANY010000020">
    <property type="protein sequence ID" value="GAA1695725.1"/>
    <property type="molecule type" value="Genomic_DNA"/>
</dbReference>